<evidence type="ECO:0000259" key="4">
    <source>
        <dbReference type="SMART" id="SM00922"/>
    </source>
</evidence>
<evidence type="ECO:0000256" key="2">
    <source>
        <dbReference type="ARBA" id="ARBA00022723"/>
    </source>
</evidence>
<dbReference type="PANTHER" id="PTHR13794">
    <property type="entry name" value="ENOLASE SUPERFAMILY, MANDELATE RACEMASE"/>
    <property type="match status" value="1"/>
</dbReference>
<dbReference type="SUPFAM" id="SSF54826">
    <property type="entry name" value="Enolase N-terminal domain-like"/>
    <property type="match status" value="1"/>
</dbReference>
<reference evidence="5 6" key="1">
    <citation type="submission" date="2018-10" db="EMBL/GenBank/DDBJ databases">
        <title>Comparative analysis of microorganisms from saline springs in Andes Mountain Range, Colombia.</title>
        <authorList>
            <person name="Rubin E."/>
        </authorList>
    </citation>
    <scope>NUCLEOTIDE SEQUENCE [LARGE SCALE GENOMIC DNA]</scope>
    <source>
        <strain evidence="5 6">USBA 36</strain>
    </source>
</reference>
<dbReference type="InterPro" id="IPR029065">
    <property type="entry name" value="Enolase_C-like"/>
</dbReference>
<dbReference type="InterPro" id="IPR036849">
    <property type="entry name" value="Enolase-like_C_sf"/>
</dbReference>
<evidence type="ECO:0000256" key="3">
    <source>
        <dbReference type="ARBA" id="ARBA00022842"/>
    </source>
</evidence>
<dbReference type="SMART" id="SM00922">
    <property type="entry name" value="MR_MLE"/>
    <property type="match status" value="1"/>
</dbReference>
<proteinExistence type="predicted"/>
<name>A0A420WMU0_9PROT</name>
<accession>A0A420WMU0</accession>
<dbReference type="InterPro" id="IPR013341">
    <property type="entry name" value="Mandelate_racemase_N_dom"/>
</dbReference>
<evidence type="ECO:0000256" key="1">
    <source>
        <dbReference type="ARBA" id="ARBA00001946"/>
    </source>
</evidence>
<comment type="cofactor">
    <cofactor evidence="1">
        <name>Mg(2+)</name>
        <dbReference type="ChEBI" id="CHEBI:18420"/>
    </cofactor>
</comment>
<sequence length="382" mass="41965">MSKIEQVSCTVARVPLDKATAFSTRMVHDRHYLLVKVRTDDGVEGLGFCYVGSAAGRLGQIAVEELLGPIVVGKDPLTVEKIWKDMYQESLLQGRMGTVMRALSAIDVAIWDRNARAAGLPLWQYLGGSADKSVPAYASGGYYLDGKTPAMLGEEVAGYVAKGFKAVKIKVGRLDPAGEEKRIAAAREAIGEDILLMLDANNAWEDLPTALEYMRRYEPYDPYWIEEPFSPDDIDNHARLAARTPVTVATGEIEYGRWRHKELLEKGGAGILQTDALVCGGISEFRRIAALAAGYGVKMCPHWFHDLHVHLVASSSNGQFVEFFLDDQVLNFRRLVGRQLEFDKGNLKLPDAPGIGFDFDEQAVAKYGSGWVSVGHNSARAA</sequence>
<dbReference type="Pfam" id="PF02746">
    <property type="entry name" value="MR_MLE_N"/>
    <property type="match status" value="1"/>
</dbReference>
<dbReference type="InterPro" id="IPR013342">
    <property type="entry name" value="Mandelate_racemase_C"/>
</dbReference>
<dbReference type="SUPFAM" id="SSF51604">
    <property type="entry name" value="Enolase C-terminal domain-like"/>
    <property type="match status" value="1"/>
</dbReference>
<evidence type="ECO:0000313" key="5">
    <source>
        <dbReference type="EMBL" id="RKQ72351.1"/>
    </source>
</evidence>
<keyword evidence="2" id="KW-0479">Metal-binding</keyword>
<organism evidence="5 6">
    <name type="scientific">Oceanibaculum indicum</name>
    <dbReference type="NCBI Taxonomy" id="526216"/>
    <lineage>
        <taxon>Bacteria</taxon>
        <taxon>Pseudomonadati</taxon>
        <taxon>Pseudomonadota</taxon>
        <taxon>Alphaproteobacteria</taxon>
        <taxon>Rhodospirillales</taxon>
        <taxon>Oceanibaculaceae</taxon>
        <taxon>Oceanibaculum</taxon>
    </lineage>
</organism>
<dbReference type="AlphaFoldDB" id="A0A420WMU0"/>
<evidence type="ECO:0000313" key="6">
    <source>
        <dbReference type="Proteomes" id="UP000277424"/>
    </source>
</evidence>
<dbReference type="Gene3D" id="3.30.390.10">
    <property type="entry name" value="Enolase-like, N-terminal domain"/>
    <property type="match status" value="1"/>
</dbReference>
<dbReference type="OrthoDB" id="5290054at2"/>
<dbReference type="PANTHER" id="PTHR13794:SF58">
    <property type="entry name" value="MITOCHONDRIAL ENOLASE SUPERFAMILY MEMBER 1"/>
    <property type="match status" value="1"/>
</dbReference>
<dbReference type="CDD" id="cd03316">
    <property type="entry name" value="MR_like"/>
    <property type="match status" value="1"/>
</dbReference>
<feature type="domain" description="Mandelate racemase/muconate lactonizing enzyme C-terminal" evidence="4">
    <location>
        <begin position="149"/>
        <end position="247"/>
    </location>
</feature>
<dbReference type="EMBL" id="RBIG01000001">
    <property type="protein sequence ID" value="RKQ72351.1"/>
    <property type="molecule type" value="Genomic_DNA"/>
</dbReference>
<dbReference type="SFLD" id="SFLDG00179">
    <property type="entry name" value="mandelate_racemase"/>
    <property type="match status" value="1"/>
</dbReference>
<dbReference type="GO" id="GO:0016836">
    <property type="term" value="F:hydro-lyase activity"/>
    <property type="evidence" value="ECO:0007669"/>
    <property type="project" value="TreeGrafter"/>
</dbReference>
<dbReference type="GO" id="GO:0016052">
    <property type="term" value="P:carbohydrate catabolic process"/>
    <property type="evidence" value="ECO:0007669"/>
    <property type="project" value="TreeGrafter"/>
</dbReference>
<dbReference type="InterPro" id="IPR029017">
    <property type="entry name" value="Enolase-like_N"/>
</dbReference>
<dbReference type="InterPro" id="IPR046945">
    <property type="entry name" value="RHMD-like"/>
</dbReference>
<dbReference type="Gene3D" id="3.20.20.120">
    <property type="entry name" value="Enolase-like C-terminal domain"/>
    <property type="match status" value="1"/>
</dbReference>
<dbReference type="Proteomes" id="UP000277424">
    <property type="component" value="Unassembled WGS sequence"/>
</dbReference>
<dbReference type="SFLD" id="SFLDS00001">
    <property type="entry name" value="Enolase"/>
    <property type="match status" value="1"/>
</dbReference>
<comment type="caution">
    <text evidence="5">The sequence shown here is derived from an EMBL/GenBank/DDBJ whole genome shotgun (WGS) entry which is preliminary data.</text>
</comment>
<keyword evidence="3" id="KW-0460">Magnesium</keyword>
<protein>
    <submittedName>
        <fullName evidence="5">L-alanine-DL-glutamate epimerase-like enolase superfamily enzyme</fullName>
    </submittedName>
</protein>
<dbReference type="GO" id="GO:0000287">
    <property type="term" value="F:magnesium ion binding"/>
    <property type="evidence" value="ECO:0007669"/>
    <property type="project" value="TreeGrafter"/>
</dbReference>
<dbReference type="Pfam" id="PF13378">
    <property type="entry name" value="MR_MLE_C"/>
    <property type="match status" value="1"/>
</dbReference>
<gene>
    <name evidence="5" type="ORF">BCL74_0115</name>
</gene>
<dbReference type="RefSeq" id="WP_121216720.1">
    <property type="nucleotide sequence ID" value="NZ_RBIG01000001.1"/>
</dbReference>